<dbReference type="OrthoDB" id="9978460at2759"/>
<dbReference type="SMART" id="SM00054">
    <property type="entry name" value="EFh"/>
    <property type="match status" value="2"/>
</dbReference>
<dbReference type="PROSITE" id="PS00018">
    <property type="entry name" value="EF_HAND_1"/>
    <property type="match status" value="2"/>
</dbReference>
<dbReference type="EMBL" id="SPLM01000040">
    <property type="protein sequence ID" value="TMW64379.1"/>
    <property type="molecule type" value="Genomic_DNA"/>
</dbReference>
<dbReference type="InterPro" id="IPR000608">
    <property type="entry name" value="UBC"/>
</dbReference>
<dbReference type="SUPFAM" id="SSF47473">
    <property type="entry name" value="EF-hand"/>
    <property type="match status" value="1"/>
</dbReference>
<keyword evidence="3" id="KW-0106">Calcium</keyword>
<feature type="domain" description="EF-hand" evidence="5">
    <location>
        <begin position="28"/>
        <end position="63"/>
    </location>
</feature>
<evidence type="ECO:0000259" key="5">
    <source>
        <dbReference type="PROSITE" id="PS50222"/>
    </source>
</evidence>
<evidence type="ECO:0000256" key="2">
    <source>
        <dbReference type="ARBA" id="ARBA00022737"/>
    </source>
</evidence>
<comment type="similarity">
    <text evidence="1">Belongs to the centrin family.</text>
</comment>
<gene>
    <name evidence="6" type="ORF">Poli38472_013001</name>
</gene>
<organism evidence="6 7">
    <name type="scientific">Pythium oligandrum</name>
    <name type="common">Mycoparasitic fungus</name>
    <dbReference type="NCBI Taxonomy" id="41045"/>
    <lineage>
        <taxon>Eukaryota</taxon>
        <taxon>Sar</taxon>
        <taxon>Stramenopiles</taxon>
        <taxon>Oomycota</taxon>
        <taxon>Peronosporomycetes</taxon>
        <taxon>Pythiales</taxon>
        <taxon>Pythiaceae</taxon>
        <taxon>Pythium</taxon>
    </lineage>
</organism>
<dbReference type="CDD" id="cd00195">
    <property type="entry name" value="UBCc_UEV"/>
    <property type="match status" value="1"/>
</dbReference>
<dbReference type="Gene3D" id="1.10.238.10">
    <property type="entry name" value="EF-hand"/>
    <property type="match status" value="1"/>
</dbReference>
<dbReference type="PANTHER" id="PTHR24068">
    <property type="entry name" value="UBIQUITIN-CONJUGATING ENZYME E2"/>
    <property type="match status" value="1"/>
</dbReference>
<name>A0A8K1FKN5_PYTOL</name>
<keyword evidence="2" id="KW-0677">Repeat</keyword>
<evidence type="ECO:0008006" key="8">
    <source>
        <dbReference type="Google" id="ProtNLM"/>
    </source>
</evidence>
<dbReference type="CDD" id="cd00051">
    <property type="entry name" value="EFh"/>
    <property type="match status" value="1"/>
</dbReference>
<evidence type="ECO:0000259" key="4">
    <source>
        <dbReference type="PROSITE" id="PS50127"/>
    </source>
</evidence>
<dbReference type="InterPro" id="IPR018247">
    <property type="entry name" value="EF_Hand_1_Ca_BS"/>
</dbReference>
<dbReference type="InterPro" id="IPR002048">
    <property type="entry name" value="EF_hand_dom"/>
</dbReference>
<dbReference type="Gene3D" id="3.10.110.10">
    <property type="entry name" value="Ubiquitin Conjugating Enzyme"/>
    <property type="match status" value="1"/>
</dbReference>
<comment type="caution">
    <text evidence="6">The sequence shown here is derived from an EMBL/GenBank/DDBJ whole genome shotgun (WGS) entry which is preliminary data.</text>
</comment>
<evidence type="ECO:0000313" key="7">
    <source>
        <dbReference type="Proteomes" id="UP000794436"/>
    </source>
</evidence>
<sequence>MRVHVKVGPRETWIPSLPESLRHEFAQDELEQMLQQFCDFDASGDGSIAATELVTLMKSMGVNATLDEVQALIDKVDENRSGELEFPEFVRLLSEFRRGHGDKLAAFIQYSKLALAIRQELLDLQTRPSGPSRVFPVKESAWEWRVELEGPLTSPYEGGVFQFHVRFGHEYPYEAPVLTCLTHIYHPNFVPLLNGTMVLYGVLEQWEPEWRMRGLLERLQTLLVTPDVDLMDAFYDESSKQLGLDTSNDTTSTKRRLRHPREFTLECIDTYVTDPERFFSVAQHMTRTCAQSKGQ</sequence>
<dbReference type="Proteomes" id="UP000794436">
    <property type="component" value="Unassembled WGS sequence"/>
</dbReference>
<protein>
    <recommendedName>
        <fullName evidence="8">Calmodulin</fullName>
    </recommendedName>
</protein>
<dbReference type="InterPro" id="IPR011992">
    <property type="entry name" value="EF-hand-dom_pair"/>
</dbReference>
<dbReference type="PROSITE" id="PS50127">
    <property type="entry name" value="UBC_2"/>
    <property type="match status" value="1"/>
</dbReference>
<dbReference type="SMART" id="SM00212">
    <property type="entry name" value="UBCc"/>
    <property type="match status" value="1"/>
</dbReference>
<dbReference type="Pfam" id="PF13499">
    <property type="entry name" value="EF-hand_7"/>
    <property type="match status" value="1"/>
</dbReference>
<feature type="domain" description="EF-hand" evidence="5">
    <location>
        <begin position="64"/>
        <end position="99"/>
    </location>
</feature>
<accession>A0A8K1FKN5</accession>
<reference evidence="6" key="1">
    <citation type="submission" date="2019-03" db="EMBL/GenBank/DDBJ databases">
        <title>Long read genome sequence of the mycoparasitic Pythium oligandrum ATCC 38472 isolated from sugarbeet rhizosphere.</title>
        <authorList>
            <person name="Gaulin E."/>
        </authorList>
    </citation>
    <scope>NUCLEOTIDE SEQUENCE</scope>
    <source>
        <strain evidence="6">ATCC 38472_TT</strain>
    </source>
</reference>
<evidence type="ECO:0000256" key="3">
    <source>
        <dbReference type="ARBA" id="ARBA00022837"/>
    </source>
</evidence>
<dbReference type="FunFam" id="1.10.238.10:FF:000178">
    <property type="entry name" value="Calmodulin-2 A"/>
    <property type="match status" value="1"/>
</dbReference>
<dbReference type="Pfam" id="PF00179">
    <property type="entry name" value="UQ_con"/>
    <property type="match status" value="1"/>
</dbReference>
<keyword evidence="7" id="KW-1185">Reference proteome</keyword>
<dbReference type="GO" id="GO:0005509">
    <property type="term" value="F:calcium ion binding"/>
    <property type="evidence" value="ECO:0007669"/>
    <property type="project" value="InterPro"/>
</dbReference>
<evidence type="ECO:0000313" key="6">
    <source>
        <dbReference type="EMBL" id="TMW64379.1"/>
    </source>
</evidence>
<dbReference type="GO" id="GO:0043226">
    <property type="term" value="C:organelle"/>
    <property type="evidence" value="ECO:0007669"/>
    <property type="project" value="UniProtKB-ARBA"/>
</dbReference>
<feature type="domain" description="UBC core" evidence="4">
    <location>
        <begin position="112"/>
        <end position="266"/>
    </location>
</feature>
<evidence type="ECO:0000256" key="1">
    <source>
        <dbReference type="ARBA" id="ARBA00005253"/>
    </source>
</evidence>
<dbReference type="AlphaFoldDB" id="A0A8K1FKN5"/>
<dbReference type="SUPFAM" id="SSF54495">
    <property type="entry name" value="UBC-like"/>
    <property type="match status" value="1"/>
</dbReference>
<dbReference type="InterPro" id="IPR016135">
    <property type="entry name" value="UBQ-conjugating_enzyme/RWD"/>
</dbReference>
<proteinExistence type="inferred from homology"/>
<dbReference type="PROSITE" id="PS50222">
    <property type="entry name" value="EF_HAND_2"/>
    <property type="match status" value="2"/>
</dbReference>